<organism evidence="2 3">
    <name type="scientific">Plasmodium gonderi</name>
    <dbReference type="NCBI Taxonomy" id="77519"/>
    <lineage>
        <taxon>Eukaryota</taxon>
        <taxon>Sar</taxon>
        <taxon>Alveolata</taxon>
        <taxon>Apicomplexa</taxon>
        <taxon>Aconoidasida</taxon>
        <taxon>Haemosporida</taxon>
        <taxon>Plasmodiidae</taxon>
        <taxon>Plasmodium</taxon>
        <taxon>Plasmodium (Plasmodium)</taxon>
    </lineage>
</organism>
<dbReference type="GeneID" id="39746659"/>
<dbReference type="RefSeq" id="XP_028542536.1">
    <property type="nucleotide sequence ID" value="XM_028686735.1"/>
</dbReference>
<feature type="transmembrane region" description="Helical" evidence="1">
    <location>
        <begin position="93"/>
        <end position="118"/>
    </location>
</feature>
<protein>
    <submittedName>
        <fullName evidence="2">Uncharacterized protein</fullName>
    </submittedName>
</protein>
<keyword evidence="1" id="KW-1133">Transmembrane helix</keyword>
<reference evidence="3" key="1">
    <citation type="submission" date="2017-04" db="EMBL/GenBank/DDBJ databases">
        <title>Plasmodium gonderi genome.</title>
        <authorList>
            <person name="Arisue N."/>
            <person name="Honma H."/>
            <person name="Kawai S."/>
            <person name="Tougan T."/>
            <person name="Tanabe K."/>
            <person name="Horii T."/>
        </authorList>
    </citation>
    <scope>NUCLEOTIDE SEQUENCE [LARGE SCALE GENOMIC DNA]</scope>
    <source>
        <strain evidence="3">ATCC 30045</strain>
    </source>
</reference>
<keyword evidence="1" id="KW-0812">Transmembrane</keyword>
<evidence type="ECO:0000313" key="3">
    <source>
        <dbReference type="Proteomes" id="UP000195521"/>
    </source>
</evidence>
<name>A0A1Y1JFG2_PLAGO</name>
<keyword evidence="3" id="KW-1185">Reference proteome</keyword>
<evidence type="ECO:0000313" key="2">
    <source>
        <dbReference type="EMBL" id="GAW79947.1"/>
    </source>
</evidence>
<proteinExistence type="predicted"/>
<sequence length="237" mass="27835">MQRGSAKNCNNLLWYACTGRFFSLWGKSKNGLVTTGERKEKVKEKKRIILTDKKYFFPCVHKKKKKYIDMNKINDANKCVKILRLITEHKLHITYYSVFFTLFSIFSYCVVKLLVMVLNEPIAVKMVKEKVLSDNKLIEEYENVIFSPFWTGHINDTYARIIINIKSGKNKDKRGKIISNLVKKNDDTWLIKTLTYYTVKKNENLQTDDLKTIRSNPHQGPLCPVDHRSLFNRKDKS</sequence>
<dbReference type="EMBL" id="BDQF01000007">
    <property type="protein sequence ID" value="GAW79947.1"/>
    <property type="molecule type" value="Genomic_DNA"/>
</dbReference>
<comment type="caution">
    <text evidence="2">The sequence shown here is derived from an EMBL/GenBank/DDBJ whole genome shotgun (WGS) entry which is preliminary data.</text>
</comment>
<dbReference type="AlphaFoldDB" id="A0A1Y1JFG2"/>
<evidence type="ECO:0000256" key="1">
    <source>
        <dbReference type="SAM" id="Phobius"/>
    </source>
</evidence>
<keyword evidence="1" id="KW-0472">Membrane</keyword>
<gene>
    <name evidence="2" type="ORF">PGO_060910</name>
</gene>
<dbReference type="OrthoDB" id="377888at2759"/>
<accession>A0A1Y1JFG2</accession>
<dbReference type="Proteomes" id="UP000195521">
    <property type="component" value="Unassembled WGS sequence"/>
</dbReference>